<feature type="domain" description="Transcription regulator PadR N-terminal" evidence="1">
    <location>
        <begin position="16"/>
        <end position="92"/>
    </location>
</feature>
<name>A0AAE3AIP1_9FIRM</name>
<dbReference type="Gene3D" id="1.10.10.10">
    <property type="entry name" value="Winged helix-like DNA-binding domain superfamily/Winged helix DNA-binding domain"/>
    <property type="match status" value="1"/>
</dbReference>
<dbReference type="PANTHER" id="PTHR33169">
    <property type="entry name" value="PADR-FAMILY TRANSCRIPTIONAL REGULATOR"/>
    <property type="match status" value="1"/>
</dbReference>
<dbReference type="PANTHER" id="PTHR33169:SF14">
    <property type="entry name" value="TRANSCRIPTIONAL REGULATOR RV3488"/>
    <property type="match status" value="1"/>
</dbReference>
<dbReference type="Pfam" id="PF03551">
    <property type="entry name" value="PadR"/>
    <property type="match status" value="1"/>
</dbReference>
<dbReference type="EMBL" id="JAJEQC010000009">
    <property type="protein sequence ID" value="MCC2137369.1"/>
    <property type="molecule type" value="Genomic_DNA"/>
</dbReference>
<dbReference type="AlphaFoldDB" id="A0AAE3AIP1"/>
<dbReference type="SUPFAM" id="SSF46785">
    <property type="entry name" value="Winged helix' DNA-binding domain"/>
    <property type="match status" value="1"/>
</dbReference>
<dbReference type="InterPro" id="IPR005149">
    <property type="entry name" value="Tscrpt_reg_PadR_N"/>
</dbReference>
<evidence type="ECO:0000313" key="2">
    <source>
        <dbReference type="EMBL" id="MCC2137369.1"/>
    </source>
</evidence>
<evidence type="ECO:0000313" key="3">
    <source>
        <dbReference type="Proteomes" id="UP001199424"/>
    </source>
</evidence>
<keyword evidence="3" id="KW-1185">Reference proteome</keyword>
<comment type="caution">
    <text evidence="2">The sequence shown here is derived from an EMBL/GenBank/DDBJ whole genome shotgun (WGS) entry which is preliminary data.</text>
</comment>
<reference evidence="2" key="1">
    <citation type="submission" date="2021-10" db="EMBL/GenBank/DDBJ databases">
        <title>Anaerobic single-cell dispensing facilitates the cultivation of human gut bacteria.</title>
        <authorList>
            <person name="Afrizal A."/>
        </authorList>
    </citation>
    <scope>NUCLEOTIDE SEQUENCE</scope>
    <source>
        <strain evidence="2">CLA-AA-H250</strain>
    </source>
</reference>
<dbReference type="Proteomes" id="UP001199424">
    <property type="component" value="Unassembled WGS sequence"/>
</dbReference>
<protein>
    <submittedName>
        <fullName evidence="2">PadR family transcriptional regulator</fullName>
    </submittedName>
</protein>
<proteinExistence type="predicted"/>
<dbReference type="InterPro" id="IPR036388">
    <property type="entry name" value="WH-like_DNA-bd_sf"/>
</dbReference>
<accession>A0AAE3AIP1</accession>
<evidence type="ECO:0000259" key="1">
    <source>
        <dbReference type="Pfam" id="PF03551"/>
    </source>
</evidence>
<dbReference type="InterPro" id="IPR052509">
    <property type="entry name" value="Metal_resp_DNA-bind_regulator"/>
</dbReference>
<dbReference type="InterPro" id="IPR036390">
    <property type="entry name" value="WH_DNA-bd_sf"/>
</dbReference>
<sequence length="111" mass="12740">MAIDTMKKGSIEMLTLFLLCEEDAYGYQLVQKIKERSKGLITVQEGSFYPLLYRLADDGYITGEEVVTRMSTGRSRMRVIYHIENAGRERLASLKKDYETVQQGIHNILDS</sequence>
<gene>
    <name evidence="2" type="ORF">LKD31_10125</name>
</gene>
<organism evidence="2 3">
    <name type="scientific">Hominenteromicrobium mulieris</name>
    <dbReference type="NCBI Taxonomy" id="2885357"/>
    <lineage>
        <taxon>Bacteria</taxon>
        <taxon>Bacillati</taxon>
        <taxon>Bacillota</taxon>
        <taxon>Clostridia</taxon>
        <taxon>Eubacteriales</taxon>
        <taxon>Oscillospiraceae</taxon>
        <taxon>Hominenteromicrobium</taxon>
    </lineage>
</organism>
<dbReference type="RefSeq" id="WP_308449603.1">
    <property type="nucleotide sequence ID" value="NZ_JAJEQC010000009.1"/>
</dbReference>